<dbReference type="CDD" id="cd18042">
    <property type="entry name" value="DEXXQc_SETX"/>
    <property type="match status" value="1"/>
</dbReference>
<gene>
    <name evidence="7" type="ORF">CYMTET_12386</name>
</gene>
<accession>A0AAE0LC45</accession>
<reference evidence="7 8" key="1">
    <citation type="journal article" date="2015" name="Genome Biol. Evol.">
        <title>Comparative Genomics of a Bacterivorous Green Alga Reveals Evolutionary Causalities and Consequences of Phago-Mixotrophic Mode of Nutrition.</title>
        <authorList>
            <person name="Burns J.A."/>
            <person name="Paasch A."/>
            <person name="Narechania A."/>
            <person name="Kim E."/>
        </authorList>
    </citation>
    <scope>NUCLEOTIDE SEQUENCE [LARGE SCALE GENOMIC DNA]</scope>
    <source>
        <strain evidence="7 8">PLY_AMNH</strain>
    </source>
</reference>
<evidence type="ECO:0000259" key="6">
    <source>
        <dbReference type="SMART" id="SM00382"/>
    </source>
</evidence>
<protein>
    <recommendedName>
        <fullName evidence="6">AAA+ ATPase domain-containing protein</fullName>
    </recommendedName>
</protein>
<dbReference type="Pfam" id="PF13087">
    <property type="entry name" value="AAA_12"/>
    <property type="match status" value="1"/>
</dbReference>
<keyword evidence="3" id="KW-0347">Helicase</keyword>
<keyword evidence="4" id="KW-0067">ATP-binding</keyword>
<dbReference type="InterPro" id="IPR045055">
    <property type="entry name" value="DNA2/NAM7-like"/>
</dbReference>
<dbReference type="GO" id="GO:0005694">
    <property type="term" value="C:chromosome"/>
    <property type="evidence" value="ECO:0007669"/>
    <property type="project" value="UniProtKB-ARBA"/>
</dbReference>
<dbReference type="FunFam" id="3.40.50.300:FF:000326">
    <property type="entry name" value="P-loop containing nucleoside triphosphate hydrolase"/>
    <property type="match status" value="1"/>
</dbReference>
<dbReference type="InterPro" id="IPR041677">
    <property type="entry name" value="DNA2/NAM7_AAA_11"/>
</dbReference>
<dbReference type="PANTHER" id="PTHR10887:SF495">
    <property type="entry name" value="HELICASE SENATAXIN ISOFORM X1-RELATED"/>
    <property type="match status" value="1"/>
</dbReference>
<sequence length="924" mass="96571">MVIAVETGPSTALLMHVGSGRIWGFPGFCGGGSGTDSKSDDGEEAMHVYSDSAGSLQSDGVDDADFAWGDAHVVHSPDGLSSDAERDDDPAPPAAPVPKSTASTVPDAGRHAEGVSEAARTLQRGPPGGGILAAGERGEGSPSASDASMSDSEGNSGSGSGSGSSGSSSSDSDSDSEERFGDLELVDNGEKAIASGYGPISPPPRGSLKGTGRSQPGAGLGRAADREGARSSGRKPVATLVSGASEDARGEDEPLLPLCDDVEASFQFLVCHLRGAWDGAAGDTPAVGDGAGVAALPVCYSNAAALTRWLHPLLLQEMGADVAAGWRELPERVRVKGVGLRGRLAVMYEVDGVVAVEVEAGSEGELASLELSRHDAMLLGLGIVCDSPWRGKLELKVAQLPSGCVRGAEVVLQRVRRLVTHWREFRAVHSISCTPTPLLSVLLGPGRGSEGKPHGGRPSDPKMLPCAGPAEDAVASWEAAGWLNPGQAAAVRAAAGAAAGFTLVQGPPGTGKTMVILAVLSMLRLERPRPRVLICAATNAAVDEIVGRLLDGGLLLPPAEDGGAKPRRGQMKPGEVVRVGQREAIRCDVAKASLDALVPPPEGAAESHERWRHERVKSLRSAAVVATTLGGSAFEIVPGYAPRHDVVILDEAAQASEPSALVALVGSQPPAHAARCIMVGDPMQLSPTVLMTGAGRAALERSLFQRLQDGGHAVLPLSLQYRMHRDIRCFPSTAFYHGQLKDAPSVPQGTPFSPHALPLVLAANRRPIHPQPYMVLDVAAGSQSSGQGSSLQNMEEAAVIVSLVQHLLEQHVLAQDVIGVVTPYAAQKSHISALLHGKHLHGVEVNTVDGFQGREKDVILFTAVRTQGGLGFLKDMRRMNVALTRARRALFLLLNARFLSKFQDWHRLINNAHERRCLFTVAQL</sequence>
<dbReference type="Proteomes" id="UP001190700">
    <property type="component" value="Unassembled WGS sequence"/>
</dbReference>
<dbReference type="GO" id="GO:0016787">
    <property type="term" value="F:hydrolase activity"/>
    <property type="evidence" value="ECO:0007669"/>
    <property type="project" value="UniProtKB-KW"/>
</dbReference>
<dbReference type="CDD" id="cd18808">
    <property type="entry name" value="SF1_C_Upf1"/>
    <property type="match status" value="1"/>
</dbReference>
<feature type="compositionally biased region" description="Low complexity" evidence="5">
    <location>
        <begin position="141"/>
        <end position="155"/>
    </location>
</feature>
<dbReference type="GO" id="GO:0005524">
    <property type="term" value="F:ATP binding"/>
    <property type="evidence" value="ECO:0007669"/>
    <property type="project" value="UniProtKB-KW"/>
</dbReference>
<dbReference type="Gene3D" id="3.40.50.300">
    <property type="entry name" value="P-loop containing nucleotide triphosphate hydrolases"/>
    <property type="match status" value="3"/>
</dbReference>
<dbReference type="EMBL" id="LGRX02004691">
    <property type="protein sequence ID" value="KAK3279753.1"/>
    <property type="molecule type" value="Genomic_DNA"/>
</dbReference>
<dbReference type="InterPro" id="IPR041679">
    <property type="entry name" value="DNA2/NAM7-like_C"/>
</dbReference>
<evidence type="ECO:0000313" key="7">
    <source>
        <dbReference type="EMBL" id="KAK3279753.1"/>
    </source>
</evidence>
<evidence type="ECO:0000256" key="5">
    <source>
        <dbReference type="SAM" id="MobiDB-lite"/>
    </source>
</evidence>
<evidence type="ECO:0000256" key="2">
    <source>
        <dbReference type="ARBA" id="ARBA00022801"/>
    </source>
</evidence>
<feature type="domain" description="AAA+ ATPase" evidence="6">
    <location>
        <begin position="498"/>
        <end position="712"/>
    </location>
</feature>
<organism evidence="7 8">
    <name type="scientific">Cymbomonas tetramitiformis</name>
    <dbReference type="NCBI Taxonomy" id="36881"/>
    <lineage>
        <taxon>Eukaryota</taxon>
        <taxon>Viridiplantae</taxon>
        <taxon>Chlorophyta</taxon>
        <taxon>Pyramimonadophyceae</taxon>
        <taxon>Pyramimonadales</taxon>
        <taxon>Pyramimonadaceae</taxon>
        <taxon>Cymbomonas</taxon>
    </lineage>
</organism>
<feature type="region of interest" description="Disordered" evidence="5">
    <location>
        <begin position="76"/>
        <end position="179"/>
    </location>
</feature>
<evidence type="ECO:0000256" key="1">
    <source>
        <dbReference type="ARBA" id="ARBA00022741"/>
    </source>
</evidence>
<dbReference type="GO" id="GO:0004386">
    <property type="term" value="F:helicase activity"/>
    <property type="evidence" value="ECO:0007669"/>
    <property type="project" value="UniProtKB-KW"/>
</dbReference>
<dbReference type="Pfam" id="PF13086">
    <property type="entry name" value="AAA_11"/>
    <property type="match status" value="2"/>
</dbReference>
<feature type="region of interest" description="Disordered" evidence="5">
    <location>
        <begin position="193"/>
        <end position="251"/>
    </location>
</feature>
<name>A0AAE0LC45_9CHLO</name>
<keyword evidence="2" id="KW-0378">Hydrolase</keyword>
<dbReference type="InterPro" id="IPR027417">
    <property type="entry name" value="P-loop_NTPase"/>
</dbReference>
<keyword evidence="8" id="KW-1185">Reference proteome</keyword>
<dbReference type="AlphaFoldDB" id="A0AAE0LC45"/>
<dbReference type="PANTHER" id="PTHR10887">
    <property type="entry name" value="DNA2/NAM7 HELICASE FAMILY"/>
    <property type="match status" value="1"/>
</dbReference>
<evidence type="ECO:0000256" key="3">
    <source>
        <dbReference type="ARBA" id="ARBA00022806"/>
    </source>
</evidence>
<evidence type="ECO:0000313" key="8">
    <source>
        <dbReference type="Proteomes" id="UP001190700"/>
    </source>
</evidence>
<dbReference type="InterPro" id="IPR047187">
    <property type="entry name" value="SF1_C_Upf1"/>
</dbReference>
<evidence type="ECO:0000256" key="4">
    <source>
        <dbReference type="ARBA" id="ARBA00022840"/>
    </source>
</evidence>
<dbReference type="InterPro" id="IPR003593">
    <property type="entry name" value="AAA+_ATPase"/>
</dbReference>
<dbReference type="SUPFAM" id="SSF52540">
    <property type="entry name" value="P-loop containing nucleoside triphosphate hydrolases"/>
    <property type="match status" value="1"/>
</dbReference>
<dbReference type="SMART" id="SM00382">
    <property type="entry name" value="AAA"/>
    <property type="match status" value="1"/>
</dbReference>
<keyword evidence="1" id="KW-0547">Nucleotide-binding</keyword>
<comment type="caution">
    <text evidence="7">The sequence shown here is derived from an EMBL/GenBank/DDBJ whole genome shotgun (WGS) entry which is preliminary data.</text>
</comment>
<proteinExistence type="predicted"/>